<keyword evidence="2" id="KW-1185">Reference proteome</keyword>
<dbReference type="Proteomes" id="UP001062846">
    <property type="component" value="Chromosome 10"/>
</dbReference>
<proteinExistence type="predicted"/>
<comment type="caution">
    <text evidence="1">The sequence shown here is derived from an EMBL/GenBank/DDBJ whole genome shotgun (WGS) entry which is preliminary data.</text>
</comment>
<gene>
    <name evidence="1" type="ORF">RHMOL_Rhmol10G0265300</name>
</gene>
<evidence type="ECO:0000313" key="2">
    <source>
        <dbReference type="Proteomes" id="UP001062846"/>
    </source>
</evidence>
<evidence type="ECO:0000313" key="1">
    <source>
        <dbReference type="EMBL" id="KAI8536540.1"/>
    </source>
</evidence>
<organism evidence="1 2">
    <name type="scientific">Rhododendron molle</name>
    <name type="common">Chinese azalea</name>
    <name type="synonym">Azalea mollis</name>
    <dbReference type="NCBI Taxonomy" id="49168"/>
    <lineage>
        <taxon>Eukaryota</taxon>
        <taxon>Viridiplantae</taxon>
        <taxon>Streptophyta</taxon>
        <taxon>Embryophyta</taxon>
        <taxon>Tracheophyta</taxon>
        <taxon>Spermatophyta</taxon>
        <taxon>Magnoliopsida</taxon>
        <taxon>eudicotyledons</taxon>
        <taxon>Gunneridae</taxon>
        <taxon>Pentapetalae</taxon>
        <taxon>asterids</taxon>
        <taxon>Ericales</taxon>
        <taxon>Ericaceae</taxon>
        <taxon>Ericoideae</taxon>
        <taxon>Rhodoreae</taxon>
        <taxon>Rhododendron</taxon>
    </lineage>
</organism>
<dbReference type="EMBL" id="CM046397">
    <property type="protein sequence ID" value="KAI8536540.1"/>
    <property type="molecule type" value="Genomic_DNA"/>
</dbReference>
<accession>A0ACC0M6G3</accession>
<name>A0ACC0M6G3_RHOML</name>
<sequence>MTGGNKGASSMTPRKSNLFSSMLGAKEVDNNKGKQVFLHLPSFEGHGKATNLHLPLLMKICTTLMTKSCRS</sequence>
<reference evidence="1" key="1">
    <citation type="submission" date="2022-02" db="EMBL/GenBank/DDBJ databases">
        <title>Plant Genome Project.</title>
        <authorList>
            <person name="Zhang R.-G."/>
        </authorList>
    </citation>
    <scope>NUCLEOTIDE SEQUENCE</scope>
    <source>
        <strain evidence="1">AT1</strain>
    </source>
</reference>
<protein>
    <submittedName>
        <fullName evidence="1">Uncharacterized protein</fullName>
    </submittedName>
</protein>